<dbReference type="EMBL" id="QKSB01000015">
    <property type="protein sequence ID" value="PZE15845.1"/>
    <property type="molecule type" value="Genomic_DNA"/>
</dbReference>
<evidence type="ECO:0000313" key="1">
    <source>
        <dbReference type="EMBL" id="PZE15845.1"/>
    </source>
</evidence>
<evidence type="ECO:0008006" key="3">
    <source>
        <dbReference type="Google" id="ProtNLM"/>
    </source>
</evidence>
<sequence length="195" mass="22713">MRNILALIVCSSIFLTACTQKYNYPGELEVEGYKIGQMVDTAIFKKMGDLYFPNYLDGWDNENYDKLPVSYEGLPIAIWQLKTDSAIALTLLNNIVLNITVSYLNETQKNELVNELNDKFGAPGKDESYEQTHPLQAWITYWNLITWETENVIFQIGNNDMRKPKDPKPKDTKWNLAYSDFKIENKIISDYRYKK</sequence>
<name>A0A2W1N9B4_9FLAO</name>
<accession>A0A2W1N9B4</accession>
<dbReference type="RefSeq" id="WP_111064475.1">
    <property type="nucleotide sequence ID" value="NZ_JBHUCU010000016.1"/>
</dbReference>
<dbReference type="Proteomes" id="UP000249248">
    <property type="component" value="Unassembled WGS sequence"/>
</dbReference>
<organism evidence="1 2">
    <name type="scientific">Putridiphycobacter roseus</name>
    <dbReference type="NCBI Taxonomy" id="2219161"/>
    <lineage>
        <taxon>Bacteria</taxon>
        <taxon>Pseudomonadati</taxon>
        <taxon>Bacteroidota</taxon>
        <taxon>Flavobacteriia</taxon>
        <taxon>Flavobacteriales</taxon>
        <taxon>Crocinitomicaceae</taxon>
        <taxon>Putridiphycobacter</taxon>
    </lineage>
</organism>
<proteinExistence type="predicted"/>
<protein>
    <recommendedName>
        <fullName evidence="3">Lipoprotein</fullName>
    </recommendedName>
</protein>
<evidence type="ECO:0000313" key="2">
    <source>
        <dbReference type="Proteomes" id="UP000249248"/>
    </source>
</evidence>
<dbReference type="OrthoDB" id="1492790at2"/>
<reference evidence="1 2" key="1">
    <citation type="submission" date="2018-06" db="EMBL/GenBank/DDBJ databases">
        <title>The draft genome sequence of Crocinitomix sp. SM1701.</title>
        <authorList>
            <person name="Zhang X."/>
        </authorList>
    </citation>
    <scope>NUCLEOTIDE SEQUENCE [LARGE SCALE GENOMIC DNA]</scope>
    <source>
        <strain evidence="1 2">SM1701</strain>
    </source>
</reference>
<gene>
    <name evidence="1" type="ORF">DNU06_15810</name>
</gene>
<comment type="caution">
    <text evidence="1">The sequence shown here is derived from an EMBL/GenBank/DDBJ whole genome shotgun (WGS) entry which is preliminary data.</text>
</comment>
<dbReference type="PROSITE" id="PS51257">
    <property type="entry name" value="PROKAR_LIPOPROTEIN"/>
    <property type="match status" value="1"/>
</dbReference>
<dbReference type="AlphaFoldDB" id="A0A2W1N9B4"/>
<keyword evidence="2" id="KW-1185">Reference proteome</keyword>